<evidence type="ECO:0000256" key="1">
    <source>
        <dbReference type="SAM" id="MobiDB-lite"/>
    </source>
</evidence>
<evidence type="ECO:0000313" key="4">
    <source>
        <dbReference type="Proteomes" id="UP001066276"/>
    </source>
</evidence>
<feature type="region of interest" description="Disordered" evidence="1">
    <location>
        <begin position="1"/>
        <end position="126"/>
    </location>
</feature>
<sequence>MGSCDGPDWADPHTAPACSAASPRDPDEPSPSSNHGVRWPSQRQLRRLKGLPSLPTGMAIGSGEERRKTTNGTKEEDVDNRSLPGVSSGSLGCAEPTAPSADCRPKENRKKPVVPSGDGGDRLRGSRRETLLEMLAEQWEEADNEEKDLLTYTRELRDTLHTVWEEAHSTLREAQVKQKKWYDTKSVLRSLKVGNKALILLPTCDNKLLARWQGPYEVIGQVNRTTYRLALPHSLGREQIYHINLLKKWQDPVDVYPVQFIINVVTDEIPYLSFPTQSSSKDSLPHTNPNLTYAYREQLKQVVEKYRDIFSKHPGRTQLVEHPIRTKNEAIS</sequence>
<dbReference type="Proteomes" id="UP001066276">
    <property type="component" value="Chromosome 4_1"/>
</dbReference>
<dbReference type="AlphaFoldDB" id="A0AAV7T957"/>
<accession>A0AAV7T957</accession>
<reference evidence="3" key="1">
    <citation type="journal article" date="2022" name="bioRxiv">
        <title>Sequencing and chromosome-scale assembly of the giantPleurodeles waltlgenome.</title>
        <authorList>
            <person name="Brown T."/>
            <person name="Elewa A."/>
            <person name="Iarovenko S."/>
            <person name="Subramanian E."/>
            <person name="Araus A.J."/>
            <person name="Petzold A."/>
            <person name="Susuki M."/>
            <person name="Suzuki K.-i.T."/>
            <person name="Hayashi T."/>
            <person name="Toyoda A."/>
            <person name="Oliveira C."/>
            <person name="Osipova E."/>
            <person name="Leigh N.D."/>
            <person name="Simon A."/>
            <person name="Yun M.H."/>
        </authorList>
    </citation>
    <scope>NUCLEOTIDE SEQUENCE</scope>
    <source>
        <strain evidence="3">20211129_DDA</strain>
        <tissue evidence="3">Liver</tissue>
    </source>
</reference>
<gene>
    <name evidence="3" type="ORF">NDU88_004808</name>
</gene>
<proteinExistence type="predicted"/>
<dbReference type="Pfam" id="PF24626">
    <property type="entry name" value="SH3_Tf2-1"/>
    <property type="match status" value="1"/>
</dbReference>
<keyword evidence="4" id="KW-1185">Reference proteome</keyword>
<dbReference type="InterPro" id="IPR056924">
    <property type="entry name" value="SH3_Tf2-1"/>
</dbReference>
<protein>
    <recommendedName>
        <fullName evidence="2">Tf2-1-like SH3-like domain-containing protein</fullName>
    </recommendedName>
</protein>
<comment type="caution">
    <text evidence="3">The sequence shown here is derived from an EMBL/GenBank/DDBJ whole genome shotgun (WGS) entry which is preliminary data.</text>
</comment>
<feature type="domain" description="Tf2-1-like SH3-like" evidence="2">
    <location>
        <begin position="203"/>
        <end position="249"/>
    </location>
</feature>
<name>A0AAV7T957_PLEWA</name>
<dbReference type="EMBL" id="JANPWB010000007">
    <property type="protein sequence ID" value="KAJ1172966.1"/>
    <property type="molecule type" value="Genomic_DNA"/>
</dbReference>
<evidence type="ECO:0000259" key="2">
    <source>
        <dbReference type="Pfam" id="PF24626"/>
    </source>
</evidence>
<organism evidence="3 4">
    <name type="scientific">Pleurodeles waltl</name>
    <name type="common">Iberian ribbed newt</name>
    <dbReference type="NCBI Taxonomy" id="8319"/>
    <lineage>
        <taxon>Eukaryota</taxon>
        <taxon>Metazoa</taxon>
        <taxon>Chordata</taxon>
        <taxon>Craniata</taxon>
        <taxon>Vertebrata</taxon>
        <taxon>Euteleostomi</taxon>
        <taxon>Amphibia</taxon>
        <taxon>Batrachia</taxon>
        <taxon>Caudata</taxon>
        <taxon>Salamandroidea</taxon>
        <taxon>Salamandridae</taxon>
        <taxon>Pleurodelinae</taxon>
        <taxon>Pleurodeles</taxon>
    </lineage>
</organism>
<evidence type="ECO:0000313" key="3">
    <source>
        <dbReference type="EMBL" id="KAJ1172966.1"/>
    </source>
</evidence>